<comment type="catalytic activity">
    <reaction evidence="20">
        <text>hexanoyl-[ACP] + malonyl-[ACP] + H(+) = 3-oxooctanoyl-[ACP] + holo-[ACP] + CO2</text>
        <dbReference type="Rhea" id="RHEA:41836"/>
        <dbReference type="Rhea" id="RHEA-COMP:9623"/>
        <dbReference type="Rhea" id="RHEA-COMP:9632"/>
        <dbReference type="Rhea" id="RHEA-COMP:9633"/>
        <dbReference type="Rhea" id="RHEA-COMP:9685"/>
        <dbReference type="ChEBI" id="CHEBI:15378"/>
        <dbReference type="ChEBI" id="CHEBI:16526"/>
        <dbReference type="ChEBI" id="CHEBI:64479"/>
        <dbReference type="ChEBI" id="CHEBI:78449"/>
        <dbReference type="ChEBI" id="CHEBI:78459"/>
        <dbReference type="ChEBI" id="CHEBI:78460"/>
    </reaction>
    <physiologicalReaction direction="left-to-right" evidence="20">
        <dbReference type="Rhea" id="RHEA:41837"/>
    </physiologicalReaction>
</comment>
<comment type="catalytic activity">
    <reaction evidence="16">
        <text>(3R)-hydroxyhexadecanoyl-[ACP] = (2E)-hexadecenoyl-[ACP] + H2O</text>
        <dbReference type="Rhea" id="RHEA:41908"/>
        <dbReference type="Rhea" id="RHEA-COMP:9650"/>
        <dbReference type="Rhea" id="RHEA-COMP:9651"/>
        <dbReference type="ChEBI" id="CHEBI:15377"/>
        <dbReference type="ChEBI" id="CHEBI:78480"/>
        <dbReference type="ChEBI" id="CHEBI:78481"/>
    </reaction>
    <physiologicalReaction direction="left-to-right" evidence="16">
        <dbReference type="Rhea" id="RHEA:41909"/>
    </physiologicalReaction>
</comment>
<comment type="catalytic activity">
    <reaction evidence="26">
        <text>(2E)-hexadecenoyl-[ACP] + NADPH + H(+) = hexadecanoyl-[ACP] + NADP(+)</text>
        <dbReference type="Rhea" id="RHEA:41912"/>
        <dbReference type="Rhea" id="RHEA-COMP:9651"/>
        <dbReference type="Rhea" id="RHEA-COMP:9652"/>
        <dbReference type="ChEBI" id="CHEBI:15378"/>
        <dbReference type="ChEBI" id="CHEBI:57783"/>
        <dbReference type="ChEBI" id="CHEBI:58349"/>
        <dbReference type="ChEBI" id="CHEBI:78481"/>
        <dbReference type="ChEBI" id="CHEBI:78483"/>
    </reaction>
    <physiologicalReaction direction="left-to-right" evidence="26">
        <dbReference type="Rhea" id="RHEA:41913"/>
    </physiologicalReaction>
</comment>
<comment type="catalytic activity">
    <reaction evidence="44">
        <text>3-oxohexadecanoyl-[ACP] + NADPH + H(+) = (3R)-hydroxyhexadecanoyl-[ACP] + NADP(+)</text>
        <dbReference type="Rhea" id="RHEA:41904"/>
        <dbReference type="Rhea" id="RHEA-COMP:9649"/>
        <dbReference type="Rhea" id="RHEA-COMP:9650"/>
        <dbReference type="ChEBI" id="CHEBI:15378"/>
        <dbReference type="ChEBI" id="CHEBI:57783"/>
        <dbReference type="ChEBI" id="CHEBI:58349"/>
        <dbReference type="ChEBI" id="CHEBI:78478"/>
        <dbReference type="ChEBI" id="CHEBI:78480"/>
    </reaction>
    <physiologicalReaction direction="left-to-right" evidence="44">
        <dbReference type="Rhea" id="RHEA:41905"/>
    </physiologicalReaction>
</comment>
<comment type="catalytic activity">
    <reaction evidence="36">
        <text>a 2,3-saturated acyl-[ACP] + NADP(+) = a (2E)-enoyl-[ACP] + NADPH + H(+)</text>
        <dbReference type="Rhea" id="RHEA:22564"/>
        <dbReference type="Rhea" id="RHEA-COMP:9925"/>
        <dbReference type="Rhea" id="RHEA-COMP:9926"/>
        <dbReference type="ChEBI" id="CHEBI:15378"/>
        <dbReference type="ChEBI" id="CHEBI:57783"/>
        <dbReference type="ChEBI" id="CHEBI:58349"/>
        <dbReference type="ChEBI" id="CHEBI:78784"/>
        <dbReference type="ChEBI" id="CHEBI:78785"/>
        <dbReference type="EC" id="1.3.1.39"/>
    </reaction>
    <physiologicalReaction direction="right-to-left" evidence="36">
        <dbReference type="Rhea" id="RHEA:22566"/>
    </physiologicalReaction>
</comment>
<dbReference type="GO" id="GO:0019171">
    <property type="term" value="F:(3R)-hydroxyacyl-[acyl-carrier-protein] dehydratase activity"/>
    <property type="evidence" value="ECO:0007669"/>
    <property type="project" value="UniProtKB-EC"/>
</dbReference>
<comment type="catalytic activity">
    <reaction evidence="41">
        <text>decanoyl-[ACP] + malonyl-[ACP] + H(+) = 3-oxododecanoyl-[ACP] + holo-[ACP] + CO2</text>
        <dbReference type="Rhea" id="RHEA:41868"/>
        <dbReference type="Rhea" id="RHEA-COMP:9623"/>
        <dbReference type="Rhea" id="RHEA-COMP:9640"/>
        <dbReference type="Rhea" id="RHEA-COMP:9641"/>
        <dbReference type="Rhea" id="RHEA-COMP:9685"/>
        <dbReference type="ChEBI" id="CHEBI:15378"/>
        <dbReference type="ChEBI" id="CHEBI:16526"/>
        <dbReference type="ChEBI" id="CHEBI:64479"/>
        <dbReference type="ChEBI" id="CHEBI:78449"/>
        <dbReference type="ChEBI" id="CHEBI:78468"/>
        <dbReference type="ChEBI" id="CHEBI:78469"/>
    </reaction>
    <physiologicalReaction direction="left-to-right" evidence="41">
        <dbReference type="Rhea" id="RHEA:41869"/>
    </physiologicalReaction>
</comment>
<evidence type="ECO:0000256" key="21">
    <source>
        <dbReference type="ARBA" id="ARBA00047400"/>
    </source>
</evidence>
<comment type="catalytic activity">
    <reaction evidence="48">
        <text>octanoyl-[ACP] + malonyl-[ACP] + H(+) = 3-oxodecanoyl-[ACP] + holo-[ACP] + CO2</text>
        <dbReference type="Rhea" id="RHEA:41852"/>
        <dbReference type="Rhea" id="RHEA-COMP:9623"/>
        <dbReference type="Rhea" id="RHEA-COMP:9636"/>
        <dbReference type="Rhea" id="RHEA-COMP:9637"/>
        <dbReference type="Rhea" id="RHEA-COMP:9685"/>
        <dbReference type="ChEBI" id="CHEBI:15378"/>
        <dbReference type="ChEBI" id="CHEBI:16526"/>
        <dbReference type="ChEBI" id="CHEBI:64479"/>
        <dbReference type="ChEBI" id="CHEBI:78449"/>
        <dbReference type="ChEBI" id="CHEBI:78463"/>
        <dbReference type="ChEBI" id="CHEBI:78464"/>
    </reaction>
    <physiologicalReaction direction="left-to-right" evidence="48">
        <dbReference type="Rhea" id="RHEA:41853"/>
    </physiologicalReaction>
</comment>
<dbReference type="GO" id="GO:0006633">
    <property type="term" value="P:fatty acid biosynthetic process"/>
    <property type="evidence" value="ECO:0007669"/>
    <property type="project" value="InterPro"/>
</dbReference>
<comment type="catalytic activity">
    <reaction evidence="14">
        <text>(3R)-hydroxytetradecanoyl-[ACP] = (2E)-tetradecenoyl-[ACP] + H2O</text>
        <dbReference type="Rhea" id="RHEA:41892"/>
        <dbReference type="Rhea" id="RHEA-COMP:9646"/>
        <dbReference type="Rhea" id="RHEA-COMP:9647"/>
        <dbReference type="ChEBI" id="CHEBI:15377"/>
        <dbReference type="ChEBI" id="CHEBI:78474"/>
        <dbReference type="ChEBI" id="CHEBI:78475"/>
    </reaction>
    <physiologicalReaction direction="left-to-right" evidence="14">
        <dbReference type="Rhea" id="RHEA:41893"/>
    </physiologicalReaction>
</comment>
<evidence type="ECO:0000256" key="17">
    <source>
        <dbReference type="ARBA" id="ARBA00023402"/>
    </source>
</evidence>
<keyword evidence="53" id="KW-1185">Reference proteome</keyword>
<gene>
    <name evidence="54" type="primary">LOC105366362</name>
</gene>
<evidence type="ECO:0000256" key="9">
    <source>
        <dbReference type="ARBA" id="ARBA00023332"/>
    </source>
</evidence>
<dbReference type="PROSITE" id="PS50075">
    <property type="entry name" value="CARRIER"/>
    <property type="match status" value="1"/>
</dbReference>
<evidence type="ECO:0000256" key="22">
    <source>
        <dbReference type="ARBA" id="ARBA00047440"/>
    </source>
</evidence>
<dbReference type="SMART" id="SM00825">
    <property type="entry name" value="PKS_KS"/>
    <property type="match status" value="1"/>
</dbReference>
<dbReference type="GO" id="GO:0004312">
    <property type="term" value="F:fatty acid synthase activity"/>
    <property type="evidence" value="ECO:0007669"/>
    <property type="project" value="TreeGrafter"/>
</dbReference>
<evidence type="ECO:0000256" key="14">
    <source>
        <dbReference type="ARBA" id="ARBA00023398"/>
    </source>
</evidence>
<evidence type="ECO:0000256" key="43">
    <source>
        <dbReference type="ARBA" id="ARBA00049263"/>
    </source>
</evidence>
<organism evidence="53 54">
    <name type="scientific">Ceratosolen solmsi marchali</name>
    <dbReference type="NCBI Taxonomy" id="326594"/>
    <lineage>
        <taxon>Eukaryota</taxon>
        <taxon>Metazoa</taxon>
        <taxon>Ecdysozoa</taxon>
        <taxon>Arthropoda</taxon>
        <taxon>Hexapoda</taxon>
        <taxon>Insecta</taxon>
        <taxon>Pterygota</taxon>
        <taxon>Neoptera</taxon>
        <taxon>Endopterygota</taxon>
        <taxon>Hymenoptera</taxon>
        <taxon>Apocrita</taxon>
        <taxon>Proctotrupomorpha</taxon>
        <taxon>Chalcidoidea</taxon>
        <taxon>Agaonidae</taxon>
        <taxon>Agaoninae</taxon>
        <taxon>Ceratosolen</taxon>
    </lineage>
</organism>
<evidence type="ECO:0000256" key="46">
    <source>
        <dbReference type="ARBA" id="ARBA00049449"/>
    </source>
</evidence>
<comment type="catalytic activity">
    <reaction evidence="9">
        <text>(3R)-hydroxyoctanoyl-[ACP] = (2E)-octenoyl-[ACP] + H2O</text>
        <dbReference type="Rhea" id="RHEA:41844"/>
        <dbReference type="Rhea" id="RHEA-COMP:9634"/>
        <dbReference type="Rhea" id="RHEA-COMP:9635"/>
        <dbReference type="ChEBI" id="CHEBI:15377"/>
        <dbReference type="ChEBI" id="CHEBI:78461"/>
        <dbReference type="ChEBI" id="CHEBI:78462"/>
    </reaction>
    <physiologicalReaction direction="left-to-right" evidence="9">
        <dbReference type="Rhea" id="RHEA:41845"/>
    </physiologicalReaction>
</comment>
<comment type="catalytic activity">
    <reaction evidence="27">
        <text>(2E)-hexenoyl-[ACP] + NADPH + H(+) = hexanoyl-[ACP] + NADP(+)</text>
        <dbReference type="Rhea" id="RHEA:41832"/>
        <dbReference type="Rhea" id="RHEA-COMP:9631"/>
        <dbReference type="Rhea" id="RHEA-COMP:9632"/>
        <dbReference type="ChEBI" id="CHEBI:15378"/>
        <dbReference type="ChEBI" id="CHEBI:57783"/>
        <dbReference type="ChEBI" id="CHEBI:58349"/>
        <dbReference type="ChEBI" id="CHEBI:78458"/>
        <dbReference type="ChEBI" id="CHEBI:78459"/>
    </reaction>
    <physiologicalReaction direction="left-to-right" evidence="27">
        <dbReference type="Rhea" id="RHEA:41833"/>
    </physiologicalReaction>
</comment>
<dbReference type="PANTHER" id="PTHR43775:SF23">
    <property type="entry name" value="FATTY ACID SYNTHASE 3"/>
    <property type="match status" value="1"/>
</dbReference>
<comment type="catalytic activity">
    <reaction evidence="37">
        <text>holo-[ACP] + acetyl-CoA = acetyl-[ACP] + CoA</text>
        <dbReference type="Rhea" id="RHEA:41788"/>
        <dbReference type="Rhea" id="RHEA-COMP:9621"/>
        <dbReference type="Rhea" id="RHEA-COMP:9685"/>
        <dbReference type="ChEBI" id="CHEBI:57287"/>
        <dbReference type="ChEBI" id="CHEBI:57288"/>
        <dbReference type="ChEBI" id="CHEBI:64479"/>
        <dbReference type="ChEBI" id="CHEBI:78446"/>
        <dbReference type="EC" id="2.3.1.38"/>
    </reaction>
    <physiologicalReaction direction="left-to-right" evidence="37">
        <dbReference type="Rhea" id="RHEA:41789"/>
    </physiologicalReaction>
</comment>
<comment type="catalytic activity">
    <reaction evidence="45">
        <text>3-oxooctanoyl-[ACP] + NADPH + H(+) = (3R)-hydroxyoctanoyl-[ACP] + NADP(+)</text>
        <dbReference type="Rhea" id="RHEA:41840"/>
        <dbReference type="Rhea" id="RHEA-COMP:9633"/>
        <dbReference type="Rhea" id="RHEA-COMP:9634"/>
        <dbReference type="ChEBI" id="CHEBI:15378"/>
        <dbReference type="ChEBI" id="CHEBI:57783"/>
        <dbReference type="ChEBI" id="CHEBI:58349"/>
        <dbReference type="ChEBI" id="CHEBI:78460"/>
        <dbReference type="ChEBI" id="CHEBI:78461"/>
    </reaction>
    <physiologicalReaction direction="left-to-right" evidence="45">
        <dbReference type="Rhea" id="RHEA:41841"/>
    </physiologicalReaction>
</comment>
<dbReference type="SMART" id="SM00827">
    <property type="entry name" value="PKS_AT"/>
    <property type="match status" value="1"/>
</dbReference>
<evidence type="ECO:0000256" key="39">
    <source>
        <dbReference type="ARBA" id="ARBA00048935"/>
    </source>
</evidence>
<feature type="domain" description="Ketosynthase family 3 (KS3)" evidence="51">
    <location>
        <begin position="22"/>
        <end position="426"/>
    </location>
</feature>
<comment type="catalytic activity">
    <reaction evidence="46">
        <text>butanoyl-[ACP] + malonyl-[ACP] + H(+) = 3-oxohexanoyl-[ACP] + holo-[ACP] + CO2</text>
        <dbReference type="Rhea" id="RHEA:41820"/>
        <dbReference type="Rhea" id="RHEA-COMP:9623"/>
        <dbReference type="Rhea" id="RHEA-COMP:9628"/>
        <dbReference type="Rhea" id="RHEA-COMP:9629"/>
        <dbReference type="Rhea" id="RHEA-COMP:9685"/>
        <dbReference type="ChEBI" id="CHEBI:15378"/>
        <dbReference type="ChEBI" id="CHEBI:16526"/>
        <dbReference type="ChEBI" id="CHEBI:64479"/>
        <dbReference type="ChEBI" id="CHEBI:78449"/>
        <dbReference type="ChEBI" id="CHEBI:78454"/>
        <dbReference type="ChEBI" id="CHEBI:78456"/>
    </reaction>
    <physiologicalReaction direction="left-to-right" evidence="46">
        <dbReference type="Rhea" id="RHEA:41821"/>
    </physiologicalReaction>
</comment>
<feature type="domain" description="PKS/mFAS DH" evidence="52">
    <location>
        <begin position="863"/>
        <end position="1127"/>
    </location>
</feature>
<keyword evidence="4" id="KW-0808">Transferase</keyword>
<evidence type="ECO:0000256" key="25">
    <source>
        <dbReference type="ARBA" id="ARBA00047578"/>
    </source>
</evidence>
<dbReference type="Gene3D" id="3.40.50.1820">
    <property type="entry name" value="alpha/beta hydrolase"/>
    <property type="match status" value="1"/>
</dbReference>
<evidence type="ECO:0000256" key="20">
    <source>
        <dbReference type="ARBA" id="ARBA00047394"/>
    </source>
</evidence>
<comment type="catalytic activity">
    <reaction evidence="10">
        <text>(3R)-hydroxydodecanoyl-[ACP] = (2E)-dodecenoyl-[ACP] + H2O</text>
        <dbReference type="Rhea" id="RHEA:41876"/>
        <dbReference type="Rhea" id="RHEA-COMP:9642"/>
        <dbReference type="Rhea" id="RHEA-COMP:9643"/>
        <dbReference type="ChEBI" id="CHEBI:15377"/>
        <dbReference type="ChEBI" id="CHEBI:78470"/>
        <dbReference type="ChEBI" id="CHEBI:78472"/>
    </reaction>
    <physiologicalReaction direction="left-to-right" evidence="10">
        <dbReference type="Rhea" id="RHEA:41877"/>
    </physiologicalReaction>
</comment>
<evidence type="ECO:0000256" key="8">
    <source>
        <dbReference type="ARBA" id="ARBA00023268"/>
    </source>
</evidence>
<dbReference type="CDD" id="cd00833">
    <property type="entry name" value="PKS"/>
    <property type="match status" value="1"/>
</dbReference>
<comment type="function">
    <text evidence="18">Fatty acid synthetase is a multifunctional enzyme that catalyzes the de novo biosynthesis of long-chain saturated fatty acids starting from acetyl-CoA and malonyl-CoA in the presence of NADPH. This multifunctional protein contains 7 catalytic activities and a site for the binding of the prosthetic group 4'-phosphopantetheine of the acyl carrier protein ([ACP]) domain.</text>
</comment>
<dbReference type="InterPro" id="IPR014031">
    <property type="entry name" value="Ketoacyl_synth_C"/>
</dbReference>
<dbReference type="SMART" id="SM00829">
    <property type="entry name" value="PKS_ER"/>
    <property type="match status" value="1"/>
</dbReference>
<dbReference type="PROSITE" id="PS52019">
    <property type="entry name" value="PKS_MFAS_DH"/>
    <property type="match status" value="1"/>
</dbReference>
<dbReference type="Gene3D" id="3.10.129.110">
    <property type="entry name" value="Polyketide synthase dehydratase"/>
    <property type="match status" value="1"/>
</dbReference>
<name>A0AAJ6YRX7_9HYME</name>
<keyword evidence="7" id="KW-0007">Acetylation</keyword>
<dbReference type="InterPro" id="IPR013968">
    <property type="entry name" value="PKS_KR"/>
</dbReference>
<feature type="active site" description="Proton donor; for dehydratase activity" evidence="49">
    <location>
        <position position="1051"/>
    </location>
</feature>
<dbReference type="SUPFAM" id="SSF53474">
    <property type="entry name" value="alpha/beta-Hydrolases"/>
    <property type="match status" value="1"/>
</dbReference>
<reference evidence="54" key="1">
    <citation type="submission" date="2025-08" db="UniProtKB">
        <authorList>
            <consortium name="RefSeq"/>
        </authorList>
    </citation>
    <scope>IDENTIFICATION</scope>
</reference>
<evidence type="ECO:0000256" key="37">
    <source>
        <dbReference type="ARBA" id="ARBA00048691"/>
    </source>
</evidence>
<dbReference type="GO" id="GO:0031177">
    <property type="term" value="F:phosphopantetheine binding"/>
    <property type="evidence" value="ECO:0007669"/>
    <property type="project" value="InterPro"/>
</dbReference>
<evidence type="ECO:0000256" key="38">
    <source>
        <dbReference type="ARBA" id="ARBA00048704"/>
    </source>
</evidence>
<comment type="catalytic activity">
    <reaction evidence="31">
        <text>(2E)-dodecenoyl-[ACP] + NADPH + H(+) = dodecanoyl-[ACP] + NADP(+)</text>
        <dbReference type="Rhea" id="RHEA:41880"/>
        <dbReference type="Rhea" id="RHEA-COMP:9643"/>
        <dbReference type="Rhea" id="RHEA-COMP:9644"/>
        <dbReference type="ChEBI" id="CHEBI:15378"/>
        <dbReference type="ChEBI" id="CHEBI:57783"/>
        <dbReference type="ChEBI" id="CHEBI:58349"/>
        <dbReference type="ChEBI" id="CHEBI:65264"/>
        <dbReference type="ChEBI" id="CHEBI:78472"/>
    </reaction>
    <physiologicalReaction direction="left-to-right" evidence="31">
        <dbReference type="Rhea" id="RHEA:41881"/>
    </physiologicalReaction>
</comment>
<comment type="catalytic activity">
    <reaction evidence="11">
        <text>(3R)-hydroxyhexanoyl-[ACP] = (2E)-hexenoyl-[ACP] + H2O</text>
        <dbReference type="Rhea" id="RHEA:41828"/>
        <dbReference type="Rhea" id="RHEA-COMP:9630"/>
        <dbReference type="Rhea" id="RHEA-COMP:9631"/>
        <dbReference type="ChEBI" id="CHEBI:15377"/>
        <dbReference type="ChEBI" id="CHEBI:78457"/>
        <dbReference type="ChEBI" id="CHEBI:78458"/>
    </reaction>
    <physiologicalReaction direction="left-to-right" evidence="11">
        <dbReference type="Rhea" id="RHEA:41829"/>
    </physiologicalReaction>
</comment>
<comment type="catalytic activity">
    <reaction evidence="22">
        <text>3-oxodecanoyl-[ACP] + NADPH + H(+) = (3R)-hydroxydecanoyl-[ACP] + NADP(+)</text>
        <dbReference type="Rhea" id="RHEA:41856"/>
        <dbReference type="Rhea" id="RHEA-COMP:9637"/>
        <dbReference type="Rhea" id="RHEA-COMP:9638"/>
        <dbReference type="ChEBI" id="CHEBI:15378"/>
        <dbReference type="ChEBI" id="CHEBI:57783"/>
        <dbReference type="ChEBI" id="CHEBI:58349"/>
        <dbReference type="ChEBI" id="CHEBI:78464"/>
        <dbReference type="ChEBI" id="CHEBI:78466"/>
    </reaction>
    <physiologicalReaction direction="left-to-right" evidence="22">
        <dbReference type="Rhea" id="RHEA:41857"/>
    </physiologicalReaction>
</comment>
<evidence type="ECO:0000256" key="2">
    <source>
        <dbReference type="ARBA" id="ARBA00022450"/>
    </source>
</evidence>
<protein>
    <submittedName>
        <fullName evidence="54">Fatty acid synthase-like</fullName>
    </submittedName>
</protein>
<dbReference type="Gene3D" id="3.30.70.3290">
    <property type="match status" value="1"/>
</dbReference>
<comment type="catalytic activity">
    <reaction evidence="15">
        <text>(3R)-hydroxyoctadecanoyl-[ACP] = (2E)-octadecenoyl-[ACP] + H2O</text>
        <dbReference type="Rhea" id="RHEA:41924"/>
        <dbReference type="Rhea" id="RHEA-COMP:9654"/>
        <dbReference type="Rhea" id="RHEA-COMP:9655"/>
        <dbReference type="ChEBI" id="CHEBI:15377"/>
        <dbReference type="ChEBI" id="CHEBI:78488"/>
        <dbReference type="ChEBI" id="CHEBI:78489"/>
    </reaction>
    <physiologicalReaction direction="left-to-right" evidence="15">
        <dbReference type="Rhea" id="RHEA:41925"/>
    </physiologicalReaction>
</comment>
<dbReference type="InterPro" id="IPR016039">
    <property type="entry name" value="Thiolase-like"/>
</dbReference>
<dbReference type="Pfam" id="PF00550">
    <property type="entry name" value="PP-binding"/>
    <property type="match status" value="1"/>
</dbReference>
<evidence type="ECO:0000256" key="29">
    <source>
        <dbReference type="ARBA" id="ARBA00047961"/>
    </source>
</evidence>
<dbReference type="Pfam" id="PF21149">
    <property type="entry name" value="FAS_pseudo-KR"/>
    <property type="match status" value="1"/>
</dbReference>
<dbReference type="SMART" id="SM00822">
    <property type="entry name" value="PKS_KR"/>
    <property type="match status" value="1"/>
</dbReference>
<comment type="catalytic activity">
    <reaction evidence="17">
        <text>(3R)-hydroxybutanoyl-[ACP] = (2E)-butenoyl-[ACP] + H2O</text>
        <dbReference type="Rhea" id="RHEA:41808"/>
        <dbReference type="Rhea" id="RHEA-COMP:9626"/>
        <dbReference type="Rhea" id="RHEA-COMP:9627"/>
        <dbReference type="ChEBI" id="CHEBI:15377"/>
        <dbReference type="ChEBI" id="CHEBI:78451"/>
        <dbReference type="ChEBI" id="CHEBI:78453"/>
    </reaction>
    <physiologicalReaction direction="left-to-right" evidence="17">
        <dbReference type="Rhea" id="RHEA:41809"/>
    </physiologicalReaction>
</comment>
<evidence type="ECO:0000256" key="28">
    <source>
        <dbReference type="ARBA" id="ARBA00047953"/>
    </source>
</evidence>
<comment type="catalytic activity">
    <reaction evidence="13">
        <text>a (3R)-hydroxyacyl-[ACP] = a (2E)-enoyl-[ACP] + H2O</text>
        <dbReference type="Rhea" id="RHEA:13097"/>
        <dbReference type="Rhea" id="RHEA-COMP:9925"/>
        <dbReference type="Rhea" id="RHEA-COMP:9945"/>
        <dbReference type="ChEBI" id="CHEBI:15377"/>
        <dbReference type="ChEBI" id="CHEBI:78784"/>
        <dbReference type="ChEBI" id="CHEBI:78827"/>
        <dbReference type="EC" id="4.2.1.59"/>
    </reaction>
    <physiologicalReaction direction="left-to-right" evidence="13">
        <dbReference type="Rhea" id="RHEA:13098"/>
    </physiologicalReaction>
</comment>
<dbReference type="InterPro" id="IPR050091">
    <property type="entry name" value="PKS_NRPS_Biosynth_Enz"/>
</dbReference>
<comment type="catalytic activity">
    <reaction evidence="19">
        <text>3-oxooctadecanoyl-[ACP] + NADPH + H(+) = (3R)-hydroxyoctadecanoyl-[ACP] + NADP(+)</text>
        <dbReference type="Rhea" id="RHEA:41920"/>
        <dbReference type="Rhea" id="RHEA-COMP:9653"/>
        <dbReference type="Rhea" id="RHEA-COMP:9654"/>
        <dbReference type="ChEBI" id="CHEBI:15378"/>
        <dbReference type="ChEBI" id="CHEBI:57783"/>
        <dbReference type="ChEBI" id="CHEBI:58349"/>
        <dbReference type="ChEBI" id="CHEBI:78487"/>
        <dbReference type="ChEBI" id="CHEBI:78488"/>
    </reaction>
    <physiologicalReaction direction="left-to-right" evidence="19">
        <dbReference type="Rhea" id="RHEA:41921"/>
    </physiologicalReaction>
</comment>
<dbReference type="PROSITE" id="PS00606">
    <property type="entry name" value="KS3_1"/>
    <property type="match status" value="1"/>
</dbReference>
<dbReference type="Pfam" id="PF13602">
    <property type="entry name" value="ADH_zinc_N_2"/>
    <property type="match status" value="1"/>
</dbReference>
<dbReference type="SUPFAM" id="SSF47336">
    <property type="entry name" value="ACP-like"/>
    <property type="match status" value="1"/>
</dbReference>
<dbReference type="InterPro" id="IPR020806">
    <property type="entry name" value="PKS_PP-bd"/>
</dbReference>
<evidence type="ECO:0000259" key="50">
    <source>
        <dbReference type="PROSITE" id="PS50075"/>
    </source>
</evidence>
<evidence type="ECO:0000256" key="3">
    <source>
        <dbReference type="ARBA" id="ARBA00022553"/>
    </source>
</evidence>
<dbReference type="InterPro" id="IPR049900">
    <property type="entry name" value="PKS_mFAS_DH"/>
</dbReference>
<dbReference type="SUPFAM" id="SSF55048">
    <property type="entry name" value="Probable ACP-binding domain of malonyl-CoA ACP transacylase"/>
    <property type="match status" value="1"/>
</dbReference>
<comment type="catalytic activity">
    <reaction evidence="21">
        <text>a (3R)-hydroxyacyl-[ACP] + NADP(+) = a 3-oxoacyl-[ACP] + NADPH + H(+)</text>
        <dbReference type="Rhea" id="RHEA:17397"/>
        <dbReference type="Rhea" id="RHEA-COMP:9916"/>
        <dbReference type="Rhea" id="RHEA-COMP:9945"/>
        <dbReference type="ChEBI" id="CHEBI:15378"/>
        <dbReference type="ChEBI" id="CHEBI:57783"/>
        <dbReference type="ChEBI" id="CHEBI:58349"/>
        <dbReference type="ChEBI" id="CHEBI:78776"/>
        <dbReference type="ChEBI" id="CHEBI:78827"/>
        <dbReference type="EC" id="1.1.1.100"/>
    </reaction>
    <physiologicalReaction direction="right-to-left" evidence="21">
        <dbReference type="Rhea" id="RHEA:17399"/>
    </physiologicalReaction>
</comment>
<dbReference type="Proteomes" id="UP000695007">
    <property type="component" value="Unplaced"/>
</dbReference>
<evidence type="ECO:0000256" key="48">
    <source>
        <dbReference type="ARBA" id="ARBA00049533"/>
    </source>
</evidence>
<dbReference type="InterPro" id="IPR014030">
    <property type="entry name" value="Ketoacyl_synth_N"/>
</dbReference>
<dbReference type="SUPFAM" id="SSF50129">
    <property type="entry name" value="GroES-like"/>
    <property type="match status" value="1"/>
</dbReference>
<evidence type="ECO:0000256" key="26">
    <source>
        <dbReference type="ARBA" id="ARBA00047810"/>
    </source>
</evidence>
<evidence type="ECO:0000259" key="51">
    <source>
        <dbReference type="PROSITE" id="PS52004"/>
    </source>
</evidence>
<evidence type="ECO:0000256" key="5">
    <source>
        <dbReference type="ARBA" id="ARBA00022799"/>
    </source>
</evidence>
<dbReference type="InterPro" id="IPR016036">
    <property type="entry name" value="Malonyl_transacylase_ACP-bd"/>
</dbReference>
<comment type="pathway">
    <text evidence="1">Lipid metabolism.</text>
</comment>
<dbReference type="KEGG" id="csol:105366362"/>
<dbReference type="InterPro" id="IPR020841">
    <property type="entry name" value="PKS_Beta-ketoAc_synthase_dom"/>
</dbReference>
<evidence type="ECO:0000256" key="42">
    <source>
        <dbReference type="ARBA" id="ARBA00049171"/>
    </source>
</evidence>
<comment type="catalytic activity">
    <reaction evidence="33">
        <text>(2E)-octenoyl-[ACP] + NADPH + H(+) = octanoyl-[ACP] + NADP(+)</text>
        <dbReference type="Rhea" id="RHEA:41848"/>
        <dbReference type="Rhea" id="RHEA-COMP:9635"/>
        <dbReference type="Rhea" id="RHEA-COMP:9636"/>
        <dbReference type="ChEBI" id="CHEBI:15378"/>
        <dbReference type="ChEBI" id="CHEBI:57783"/>
        <dbReference type="ChEBI" id="CHEBI:58349"/>
        <dbReference type="ChEBI" id="CHEBI:78462"/>
        <dbReference type="ChEBI" id="CHEBI:78463"/>
    </reaction>
    <physiologicalReaction direction="left-to-right" evidence="33">
        <dbReference type="Rhea" id="RHEA:41849"/>
    </physiologicalReaction>
</comment>
<dbReference type="InterPro" id="IPR009081">
    <property type="entry name" value="PP-bd_ACP"/>
</dbReference>
<evidence type="ECO:0000256" key="24">
    <source>
        <dbReference type="ARBA" id="ARBA00047500"/>
    </source>
</evidence>
<comment type="catalytic activity">
    <reaction evidence="32">
        <text>tetradecanoyl-[ACP] + H2O = tetradecanoate + holo-[ACP] + H(+)</text>
        <dbReference type="Rhea" id="RHEA:30123"/>
        <dbReference type="Rhea" id="RHEA-COMP:9648"/>
        <dbReference type="Rhea" id="RHEA-COMP:9685"/>
        <dbReference type="ChEBI" id="CHEBI:15377"/>
        <dbReference type="ChEBI" id="CHEBI:15378"/>
        <dbReference type="ChEBI" id="CHEBI:30807"/>
        <dbReference type="ChEBI" id="CHEBI:64479"/>
        <dbReference type="ChEBI" id="CHEBI:78477"/>
        <dbReference type="EC" id="3.1.2.14"/>
    </reaction>
    <physiologicalReaction direction="left-to-right" evidence="32">
        <dbReference type="Rhea" id="RHEA:30124"/>
    </physiologicalReaction>
</comment>
<dbReference type="InterPro" id="IPR036291">
    <property type="entry name" value="NAD(P)-bd_dom_sf"/>
</dbReference>
<evidence type="ECO:0000256" key="16">
    <source>
        <dbReference type="ARBA" id="ARBA00023401"/>
    </source>
</evidence>
<dbReference type="CDD" id="cd05195">
    <property type="entry name" value="enoyl_red"/>
    <property type="match status" value="1"/>
</dbReference>
<comment type="catalytic activity">
    <reaction evidence="42">
        <text>(2E)-tetradecenoyl-[ACP] + NADPH + H(+) = tetradecanoyl-[ACP] + NADP(+)</text>
        <dbReference type="Rhea" id="RHEA:41896"/>
        <dbReference type="Rhea" id="RHEA-COMP:9647"/>
        <dbReference type="Rhea" id="RHEA-COMP:9648"/>
        <dbReference type="ChEBI" id="CHEBI:15378"/>
        <dbReference type="ChEBI" id="CHEBI:57783"/>
        <dbReference type="ChEBI" id="CHEBI:58349"/>
        <dbReference type="ChEBI" id="CHEBI:78475"/>
        <dbReference type="ChEBI" id="CHEBI:78477"/>
    </reaction>
    <physiologicalReaction direction="left-to-right" evidence="42">
        <dbReference type="Rhea" id="RHEA:41897"/>
    </physiologicalReaction>
</comment>
<dbReference type="PANTHER" id="PTHR43775">
    <property type="entry name" value="FATTY ACID SYNTHASE"/>
    <property type="match status" value="1"/>
</dbReference>
<evidence type="ECO:0000256" key="47">
    <source>
        <dbReference type="ARBA" id="ARBA00049521"/>
    </source>
</evidence>
<dbReference type="GO" id="GO:0004315">
    <property type="term" value="F:3-oxoacyl-[acyl-carrier-protein] synthase activity"/>
    <property type="evidence" value="ECO:0007669"/>
    <property type="project" value="UniProtKB-EC"/>
</dbReference>
<evidence type="ECO:0000256" key="15">
    <source>
        <dbReference type="ARBA" id="ARBA00023399"/>
    </source>
</evidence>
<dbReference type="InterPro" id="IPR016035">
    <property type="entry name" value="Acyl_Trfase/lysoPLipase"/>
</dbReference>
<comment type="catalytic activity">
    <reaction evidence="29">
        <text>acetyl-[ACP] + malonyl-[ACP] + H(+) = 3-oxobutanoyl-[ACP] + holo-[ACP] + CO2</text>
        <dbReference type="Rhea" id="RHEA:41800"/>
        <dbReference type="Rhea" id="RHEA-COMP:9621"/>
        <dbReference type="Rhea" id="RHEA-COMP:9623"/>
        <dbReference type="Rhea" id="RHEA-COMP:9625"/>
        <dbReference type="Rhea" id="RHEA-COMP:9685"/>
        <dbReference type="ChEBI" id="CHEBI:15378"/>
        <dbReference type="ChEBI" id="CHEBI:16526"/>
        <dbReference type="ChEBI" id="CHEBI:64479"/>
        <dbReference type="ChEBI" id="CHEBI:78446"/>
        <dbReference type="ChEBI" id="CHEBI:78449"/>
        <dbReference type="ChEBI" id="CHEBI:78450"/>
    </reaction>
    <physiologicalReaction direction="left-to-right" evidence="29">
        <dbReference type="Rhea" id="RHEA:41801"/>
    </physiologicalReaction>
</comment>
<dbReference type="GeneID" id="105366362"/>
<dbReference type="GO" id="GO:0004313">
    <property type="term" value="F:[acyl-carrier-protein] S-acetyltransferase activity"/>
    <property type="evidence" value="ECO:0007669"/>
    <property type="project" value="UniProtKB-EC"/>
</dbReference>
<comment type="catalytic activity">
    <reaction evidence="25">
        <text>dodecanoyl-[ACP] + malonyl-[ACP] + H(+) = 3-oxotetradecanoyl-[ACP] + holo-[ACP] + CO2</text>
        <dbReference type="Rhea" id="RHEA:41884"/>
        <dbReference type="Rhea" id="RHEA-COMP:9623"/>
        <dbReference type="Rhea" id="RHEA-COMP:9644"/>
        <dbReference type="Rhea" id="RHEA-COMP:9645"/>
        <dbReference type="Rhea" id="RHEA-COMP:9685"/>
        <dbReference type="ChEBI" id="CHEBI:15378"/>
        <dbReference type="ChEBI" id="CHEBI:16526"/>
        <dbReference type="ChEBI" id="CHEBI:64479"/>
        <dbReference type="ChEBI" id="CHEBI:65264"/>
        <dbReference type="ChEBI" id="CHEBI:78449"/>
        <dbReference type="ChEBI" id="CHEBI:78473"/>
    </reaction>
    <physiologicalReaction direction="left-to-right" evidence="25">
        <dbReference type="Rhea" id="RHEA:41885"/>
    </physiologicalReaction>
</comment>
<evidence type="ECO:0000256" key="35">
    <source>
        <dbReference type="ARBA" id="ARBA00048571"/>
    </source>
</evidence>
<dbReference type="Pfam" id="PF16197">
    <property type="entry name" value="KAsynt_C_assoc"/>
    <property type="match status" value="1"/>
</dbReference>
<evidence type="ECO:0000256" key="31">
    <source>
        <dbReference type="ARBA" id="ARBA00048281"/>
    </source>
</evidence>
<dbReference type="RefSeq" id="XP_011503082.1">
    <property type="nucleotide sequence ID" value="XM_011504780.1"/>
</dbReference>
<proteinExistence type="predicted"/>
<evidence type="ECO:0000256" key="32">
    <source>
        <dbReference type="ARBA" id="ARBA00048289"/>
    </source>
</evidence>
<dbReference type="InterPro" id="IPR001031">
    <property type="entry name" value="Thioesterase"/>
</dbReference>
<comment type="catalytic activity">
    <reaction evidence="30">
        <text>hexadecanoyl-[ACP] + malonyl-[ACP] + H(+) = 3-oxooctadecanoyl-[ACP] + holo-[ACP] + CO2</text>
        <dbReference type="Rhea" id="RHEA:41916"/>
        <dbReference type="Rhea" id="RHEA-COMP:9623"/>
        <dbReference type="Rhea" id="RHEA-COMP:9652"/>
        <dbReference type="Rhea" id="RHEA-COMP:9653"/>
        <dbReference type="Rhea" id="RHEA-COMP:9685"/>
        <dbReference type="ChEBI" id="CHEBI:15378"/>
        <dbReference type="ChEBI" id="CHEBI:16526"/>
        <dbReference type="ChEBI" id="CHEBI:64479"/>
        <dbReference type="ChEBI" id="CHEBI:78449"/>
        <dbReference type="ChEBI" id="CHEBI:78483"/>
        <dbReference type="ChEBI" id="CHEBI:78487"/>
    </reaction>
    <physiologicalReaction direction="left-to-right" evidence="30">
        <dbReference type="Rhea" id="RHEA:41917"/>
    </physiologicalReaction>
</comment>
<evidence type="ECO:0000313" key="54">
    <source>
        <dbReference type="RefSeq" id="XP_011503082.1"/>
    </source>
</evidence>
<evidence type="ECO:0000256" key="11">
    <source>
        <dbReference type="ARBA" id="ARBA00023373"/>
    </source>
</evidence>
<keyword evidence="3" id="KW-0597">Phosphoprotein</keyword>
<dbReference type="Gene3D" id="3.40.366.10">
    <property type="entry name" value="Malonyl-Coenzyme A Acyl Carrier Protein, domain 2"/>
    <property type="match status" value="1"/>
</dbReference>
<evidence type="ECO:0000256" key="44">
    <source>
        <dbReference type="ARBA" id="ARBA00049414"/>
    </source>
</evidence>
<dbReference type="Pfam" id="PF08659">
    <property type="entry name" value="KR"/>
    <property type="match status" value="1"/>
</dbReference>
<feature type="domain" description="Carrier" evidence="50">
    <location>
        <begin position="2013"/>
        <end position="2093"/>
    </location>
</feature>
<dbReference type="SUPFAM" id="SSF53901">
    <property type="entry name" value="Thiolase-like"/>
    <property type="match status" value="1"/>
</dbReference>
<dbReference type="InterPro" id="IPR042104">
    <property type="entry name" value="PKS_dehydratase_sf"/>
</dbReference>
<dbReference type="GO" id="GO:0141148">
    <property type="term" value="F:enoyl-[acyl-carrier-protein] reductase (NADPH) activity"/>
    <property type="evidence" value="ECO:0007669"/>
    <property type="project" value="UniProtKB-EC"/>
</dbReference>
<dbReference type="Pfam" id="PF00109">
    <property type="entry name" value="ketoacyl-synt"/>
    <property type="match status" value="1"/>
</dbReference>
<accession>A0AAJ6YRX7</accession>
<dbReference type="GO" id="GO:0004316">
    <property type="term" value="F:3-oxoacyl-[acyl-carrier-protein] reductase (NADPH) activity"/>
    <property type="evidence" value="ECO:0007669"/>
    <property type="project" value="UniProtKB-EC"/>
</dbReference>
<evidence type="ECO:0000256" key="49">
    <source>
        <dbReference type="PROSITE-ProRule" id="PRU01363"/>
    </source>
</evidence>
<comment type="catalytic activity">
    <reaction evidence="38">
        <text>hexadecanoyl-[ACP] + H2O = hexadecanoate + holo-[ACP] + H(+)</text>
        <dbReference type="Rhea" id="RHEA:41932"/>
        <dbReference type="Rhea" id="RHEA-COMP:9652"/>
        <dbReference type="Rhea" id="RHEA-COMP:9685"/>
        <dbReference type="ChEBI" id="CHEBI:7896"/>
        <dbReference type="ChEBI" id="CHEBI:15377"/>
        <dbReference type="ChEBI" id="CHEBI:15378"/>
        <dbReference type="ChEBI" id="CHEBI:64479"/>
        <dbReference type="ChEBI" id="CHEBI:78483"/>
        <dbReference type="EC" id="3.1.2.14"/>
    </reaction>
    <physiologicalReaction direction="left-to-right" evidence="38">
        <dbReference type="Rhea" id="RHEA:41933"/>
    </physiologicalReaction>
</comment>
<dbReference type="InterPro" id="IPR001227">
    <property type="entry name" value="Ac_transferase_dom_sf"/>
</dbReference>
<evidence type="ECO:0000256" key="23">
    <source>
        <dbReference type="ARBA" id="ARBA00047451"/>
    </source>
</evidence>
<comment type="catalytic activity">
    <reaction evidence="34">
        <text>a fatty acyl-[ACP] + malonyl-[ACP] + H(+) = a 3-oxoacyl-[ACP] + holo-[ACP] + CO2</text>
        <dbReference type="Rhea" id="RHEA:22836"/>
        <dbReference type="Rhea" id="RHEA-COMP:9623"/>
        <dbReference type="Rhea" id="RHEA-COMP:9685"/>
        <dbReference type="Rhea" id="RHEA-COMP:9916"/>
        <dbReference type="Rhea" id="RHEA-COMP:14125"/>
        <dbReference type="ChEBI" id="CHEBI:15378"/>
        <dbReference type="ChEBI" id="CHEBI:16526"/>
        <dbReference type="ChEBI" id="CHEBI:64479"/>
        <dbReference type="ChEBI" id="CHEBI:78449"/>
        <dbReference type="ChEBI" id="CHEBI:78776"/>
        <dbReference type="ChEBI" id="CHEBI:138651"/>
        <dbReference type="EC" id="2.3.1.41"/>
    </reaction>
    <physiologicalReaction direction="left-to-right" evidence="34">
        <dbReference type="Rhea" id="RHEA:22837"/>
    </physiologicalReaction>
</comment>
<sequence length="2394" mass="266129">MFPGEMIHEEIRPRKLPEVRPGDEVVISGVAGRFPSSDNMDELRENLMSKVDLIAPNGRWKLENPDIPLRVGQLSSIEKFDALFFGVHFKQAHTMDPQCRMLLEHTYEAIIDAGINPRQLRGSRTGVFIGASFSESEKTWFYDKINNNGFGITGCARAMFSNRISYWLGVTGPSYTVDTACSSSLYALEHAYRAIREGLCDSAIVGGSNICLHPFVAMQFYNLGVTSLDGRCKSFDDAADGYARSEAICVVFLQKAKEAKRIYATLVHGKLNCDGFKEQGITFPSTRMQSLLFKECYMECGIPPTMINYIEAHGTGTRVGDAEEVNAIDNVFTPGRKTPLLIGSGKSNFGHTESASGVCSVAKVIIAMETGTIPPNLHYNVPKQGIPALKDGRMKVVTEATTLEGEYIGVNSFGFGGANVHMILKSNPKVKVNNGAPMDNLPRLVAISGRTEEAVSTIINKFNSRPIDVEYIRLFHDIHAENIKGNLYRGYTILPSHGVAKHPIKDIQFYPETKRPVWFIFAGMGSQWPGMGEALLNVPIFAKSITICDVALKPLGVDIYRVLTSKDKDIFDNIVNAFVGIAAIQIGLIDVLRSVGIEPDYVMGHSVGELACGYADGCFTAEQMILCAYSRGLASQQMKCIRGAMAAVGIGYNELKNICPPDIDIACHNAADSATISGPIESIERFVAHLQSKKIFAKEVACSNIPYHSRYIASSRGNLYSFMKEIIPHPKTRSSRWLSTSVPIDQQDTPEAKLSSAEYHTNNVLGSVYFEETSALIPKNAIAIEIAPHGLLQAILRRSLDPNVINISLTQRGHSNNIEVLLQGLGKMFVAGLHPKLANLYPPVEFPVSRATPMISPLIKWEHSDNWFVTSYESQRKAASSQRIVKVSLSDSEFEHMAGHIIDKKNLFPATGYVQLVWETFTMMHDEQPEAVVFEDVRFLRATNIPQGGFIEFVITVQRGTGRFEIVEGGAAVVDGVVRTSSNPAVERSYVQNVENGVEGDEEVLNSEDVYKELKLRGYYYAGLYQSIKSATYDGSKGHIWWRNDWPSFMDNMLQMQILHKDSRNLLIPTRIKKILIDTKAHFGQIKVRGEDTELPVRVDALFDAISCGGVEIRGLKASAIARRKPVNIPIIEEYKFVPHLDGAVATLLEIITLVMHITMENHLSIKVKTIELVEESDAVTVEGLLSPLIVKCLKDFPLIQDDITIINATNTLELNDLSPSLSVTNSKSISSGANALVTIGSQLLIKSRKDNLKLLLQSLKIGGFLLTREVDVLRNNIKIAADDEQLDIILEKKHGNEMFILLRKRVKQVAKNISVVHVTNDDFKWIEDMRKIMTDELKRENNLSARILFVGRDVENGLMGFINSLRKEAGGEMVRGLLIQDPNAPKFSLSHPLYAKQIQKDLAVSVLRDTDVWGTYRYLPIAALEPHPVQHCLINQCIRGDLSSLTWFQGPIPMGYQHKDLVSIAYCSVNFKDVMMATGKLVEDISSARQAEETFIGFEYSGTDASGKRVMGLLKNSGFSNICIADRDLAWEIPANWSLEDAATVPCVYGTSYYALYMRGRMKKGDKVLIHAGTGGVGQAAINLALHEGCEIFTTVGTPDKRNFIRKNFPQIPDDHIGNSRDISFEQMIIQQTKGRGVDIVLNSLAEEKLQASVNCLAWGGRFLEIGKFDLTSNNPLGMEVFLREISFSGIMLDHLISEPRAKKIELYDLMYKGLESGAVKPLIRTVFEKDQVEAAFRYMAAGKHIGKVIVKMRNEDQSLDRSMGALTTAIPRYYCHKDCSYIVLGGLGGFGLELVDWLILRGAKNLVLTSRSGVKSGYQKMRMNLWEKYGIKVIIMKGMNAGKVEDCQSMIKRAMELGPVDGVFNLAAVVKDATWENQTAKLFEETFISKAWATRHFDTLTRQMCPRLRHFVVFSSVACGRGNAGQTNYAMANSVMERICEKRVEEGLPALAVQWGIVDDVGIAAAMNEKSNLFEFTGMGQQRITSCLEELDKFLHQKRPVVSSIVVDEKRSESSGSTNMVDTVLSIMGRANLSGVSHETSLVELGMDSMMAVEIKQTLEREFDVFLTAQEIRKLNFAKIEELMGKSDGEGAKTSLKESKKIEVLTGMKLFLQRVIGYEDINRETCVRLPTKQEIDKPEIFLVPGIEGLSTVFTGLARNIKAPATCLQTCETSSQRSIFDTADQLLPHVLERSEKGKHLTIIGYSFGAIIAIELARRLEERDLQCQLILIDGAPDHMKNVLSQQFIFKNDDEFQNNVLIGIMNVIYPVNISEMNVNLKKSKNWEEKLQVFTAHVHNDDISENDQKDICTSIYNRLVAARNYDISRLSRIKAPMILLKPSTPSLVTTENYGLSKVTSGKIDVYYVDGNHVTMLDDERVAAVINGEKIDETISS</sequence>
<dbReference type="SUPFAM" id="SSF52151">
    <property type="entry name" value="FabD/lysophospholipase-like"/>
    <property type="match status" value="1"/>
</dbReference>
<dbReference type="Gene3D" id="3.40.47.10">
    <property type="match status" value="1"/>
</dbReference>
<comment type="catalytic activity">
    <reaction evidence="24">
        <text>(2E)-butenoyl-[ACP] + NADPH + H(+) = butanoyl-[ACP] + NADP(+)</text>
        <dbReference type="Rhea" id="RHEA:41812"/>
        <dbReference type="Rhea" id="RHEA-COMP:9627"/>
        <dbReference type="Rhea" id="RHEA-COMP:9628"/>
        <dbReference type="ChEBI" id="CHEBI:15378"/>
        <dbReference type="ChEBI" id="CHEBI:57783"/>
        <dbReference type="ChEBI" id="CHEBI:58349"/>
        <dbReference type="ChEBI" id="CHEBI:78453"/>
        <dbReference type="ChEBI" id="CHEBI:78454"/>
    </reaction>
    <physiologicalReaction direction="left-to-right" evidence="24">
        <dbReference type="Rhea" id="RHEA:41813"/>
    </physiologicalReaction>
</comment>
<dbReference type="InterPro" id="IPR032821">
    <property type="entry name" value="PKS_assoc"/>
</dbReference>
<dbReference type="InterPro" id="IPR014043">
    <property type="entry name" value="Acyl_transferase_dom"/>
</dbReference>
<dbReference type="InterPro" id="IPR036736">
    <property type="entry name" value="ACP-like_sf"/>
</dbReference>
<evidence type="ECO:0000313" key="53">
    <source>
        <dbReference type="Proteomes" id="UP000695007"/>
    </source>
</evidence>
<keyword evidence="8" id="KW-0511">Multifunctional enzyme</keyword>
<comment type="catalytic activity">
    <reaction evidence="43">
        <text>3-oxododecanoyl-[ACP] + NADPH + H(+) = (3R)-hydroxydodecanoyl-[ACP] + NADP(+)</text>
        <dbReference type="Rhea" id="RHEA:41872"/>
        <dbReference type="Rhea" id="RHEA-COMP:9641"/>
        <dbReference type="Rhea" id="RHEA-COMP:9642"/>
        <dbReference type="ChEBI" id="CHEBI:15378"/>
        <dbReference type="ChEBI" id="CHEBI:57783"/>
        <dbReference type="ChEBI" id="CHEBI:58349"/>
        <dbReference type="ChEBI" id="CHEBI:78469"/>
        <dbReference type="ChEBI" id="CHEBI:78470"/>
    </reaction>
    <physiologicalReaction direction="left-to-right" evidence="43">
        <dbReference type="Rhea" id="RHEA:41873"/>
    </physiologicalReaction>
</comment>
<feature type="active site" description="Proton acceptor; for dehydratase activity" evidence="49">
    <location>
        <position position="900"/>
    </location>
</feature>
<evidence type="ECO:0000256" key="45">
    <source>
        <dbReference type="ARBA" id="ARBA00049422"/>
    </source>
</evidence>
<evidence type="ECO:0000256" key="40">
    <source>
        <dbReference type="ARBA" id="ARBA00049019"/>
    </source>
</evidence>
<evidence type="ECO:0000259" key="52">
    <source>
        <dbReference type="PROSITE" id="PS52019"/>
    </source>
</evidence>
<comment type="catalytic activity">
    <reaction evidence="12">
        <text>(3R)-hydroxydecanoyl-[ACP] = (2E)-decenoyl-[ACP] + H2O</text>
        <dbReference type="Rhea" id="RHEA:41860"/>
        <dbReference type="Rhea" id="RHEA-COMP:9638"/>
        <dbReference type="Rhea" id="RHEA-COMP:9639"/>
        <dbReference type="ChEBI" id="CHEBI:15377"/>
        <dbReference type="ChEBI" id="CHEBI:78466"/>
        <dbReference type="ChEBI" id="CHEBI:78467"/>
    </reaction>
    <physiologicalReaction direction="left-to-right" evidence="12">
        <dbReference type="Rhea" id="RHEA:41861"/>
    </physiologicalReaction>
</comment>
<dbReference type="Pfam" id="PF00975">
    <property type="entry name" value="Thioesterase"/>
    <property type="match status" value="1"/>
</dbReference>
<comment type="catalytic activity">
    <reaction evidence="23">
        <text>tetradecanoyl-[ACP] + malonyl-[ACP] + H(+) = 3-oxohexadecanoyl-[ACP] + holo-[ACP] + CO2</text>
        <dbReference type="Rhea" id="RHEA:41900"/>
        <dbReference type="Rhea" id="RHEA-COMP:9623"/>
        <dbReference type="Rhea" id="RHEA-COMP:9648"/>
        <dbReference type="Rhea" id="RHEA-COMP:9649"/>
        <dbReference type="Rhea" id="RHEA-COMP:9685"/>
        <dbReference type="ChEBI" id="CHEBI:15378"/>
        <dbReference type="ChEBI" id="CHEBI:16526"/>
        <dbReference type="ChEBI" id="CHEBI:64479"/>
        <dbReference type="ChEBI" id="CHEBI:78449"/>
        <dbReference type="ChEBI" id="CHEBI:78477"/>
        <dbReference type="ChEBI" id="CHEBI:78478"/>
    </reaction>
    <physiologicalReaction direction="left-to-right" evidence="23">
        <dbReference type="Rhea" id="RHEA:41901"/>
    </physiologicalReaction>
</comment>
<dbReference type="Gene3D" id="3.40.50.720">
    <property type="entry name" value="NAD(P)-binding Rossmann-like Domain"/>
    <property type="match status" value="1"/>
</dbReference>
<keyword evidence="5" id="KW-0702">S-nitrosylation</keyword>
<dbReference type="InterPro" id="IPR057326">
    <property type="entry name" value="KR_dom"/>
</dbReference>
<comment type="catalytic activity">
    <reaction evidence="40">
        <text>(2E)-octadecenoyl-[ACP] + NADPH + H(+) = octadecanoyl-[ACP] + NADP(+)</text>
        <dbReference type="Rhea" id="RHEA:41928"/>
        <dbReference type="Rhea" id="RHEA-COMP:9655"/>
        <dbReference type="Rhea" id="RHEA-COMP:9656"/>
        <dbReference type="ChEBI" id="CHEBI:15378"/>
        <dbReference type="ChEBI" id="CHEBI:57783"/>
        <dbReference type="ChEBI" id="CHEBI:58349"/>
        <dbReference type="ChEBI" id="CHEBI:78489"/>
        <dbReference type="ChEBI" id="CHEBI:78495"/>
    </reaction>
    <physiologicalReaction direction="left-to-right" evidence="40">
        <dbReference type="Rhea" id="RHEA:41929"/>
    </physiologicalReaction>
</comment>
<evidence type="ECO:0000256" key="13">
    <source>
        <dbReference type="ARBA" id="ARBA00023394"/>
    </source>
</evidence>
<comment type="catalytic activity">
    <reaction evidence="28">
        <text>3-oxobutanoyl-[ACP] + NADPH + H(+) = (3R)-hydroxybutanoyl-[ACP] + NADP(+)</text>
        <dbReference type="Rhea" id="RHEA:41804"/>
        <dbReference type="Rhea" id="RHEA-COMP:9625"/>
        <dbReference type="Rhea" id="RHEA-COMP:9626"/>
        <dbReference type="ChEBI" id="CHEBI:15378"/>
        <dbReference type="ChEBI" id="CHEBI:57783"/>
        <dbReference type="ChEBI" id="CHEBI:58349"/>
        <dbReference type="ChEBI" id="CHEBI:78450"/>
        <dbReference type="ChEBI" id="CHEBI:78451"/>
    </reaction>
    <physiologicalReaction direction="left-to-right" evidence="28">
        <dbReference type="Rhea" id="RHEA:41805"/>
    </physiologicalReaction>
</comment>
<evidence type="ECO:0000256" key="1">
    <source>
        <dbReference type="ARBA" id="ARBA00005189"/>
    </source>
</evidence>
<dbReference type="FunFam" id="3.40.50.720:FF:000209">
    <property type="entry name" value="Polyketide synthase Pks12"/>
    <property type="match status" value="1"/>
</dbReference>
<evidence type="ECO:0000256" key="33">
    <source>
        <dbReference type="ARBA" id="ARBA00048420"/>
    </source>
</evidence>
<dbReference type="Gene3D" id="3.90.180.10">
    <property type="entry name" value="Medium-chain alcohol dehydrogenases, catalytic domain"/>
    <property type="match status" value="1"/>
</dbReference>
<evidence type="ECO:0000256" key="10">
    <source>
        <dbReference type="ARBA" id="ARBA00023351"/>
    </source>
</evidence>
<dbReference type="InterPro" id="IPR049391">
    <property type="entry name" value="FAS_pseudo-KR"/>
</dbReference>
<comment type="catalytic activity">
    <reaction evidence="35">
        <text>3-oxohexanoyl-[ACP] + NADPH + H(+) = (3R)-hydroxyhexanoyl-[ACP] + NADP(+)</text>
        <dbReference type="Rhea" id="RHEA:41824"/>
        <dbReference type="Rhea" id="RHEA-COMP:9629"/>
        <dbReference type="Rhea" id="RHEA-COMP:9630"/>
        <dbReference type="ChEBI" id="CHEBI:15378"/>
        <dbReference type="ChEBI" id="CHEBI:57783"/>
        <dbReference type="ChEBI" id="CHEBI:58349"/>
        <dbReference type="ChEBI" id="CHEBI:78456"/>
        <dbReference type="ChEBI" id="CHEBI:78457"/>
    </reaction>
    <physiologicalReaction direction="left-to-right" evidence="35">
        <dbReference type="Rhea" id="RHEA:41825"/>
    </physiologicalReaction>
</comment>
<comment type="catalytic activity">
    <reaction evidence="39">
        <text>3-oxotetradecanoyl-[ACP] + NADPH + H(+) = (3R)-hydroxytetradecanoyl-[ACP] + NADP(+)</text>
        <dbReference type="Rhea" id="RHEA:41888"/>
        <dbReference type="Rhea" id="RHEA-COMP:9645"/>
        <dbReference type="Rhea" id="RHEA-COMP:9646"/>
        <dbReference type="ChEBI" id="CHEBI:15378"/>
        <dbReference type="ChEBI" id="CHEBI:57783"/>
        <dbReference type="ChEBI" id="CHEBI:58349"/>
        <dbReference type="ChEBI" id="CHEBI:78473"/>
        <dbReference type="ChEBI" id="CHEBI:78474"/>
    </reaction>
    <physiologicalReaction direction="left-to-right" evidence="39">
        <dbReference type="Rhea" id="RHEA:41889"/>
    </physiologicalReaction>
</comment>
<evidence type="ECO:0000256" key="19">
    <source>
        <dbReference type="ARBA" id="ARBA00047300"/>
    </source>
</evidence>
<dbReference type="Gene3D" id="1.10.1200.10">
    <property type="entry name" value="ACP-like"/>
    <property type="match status" value="1"/>
</dbReference>
<feature type="region of interest" description="C-terminal hotdog fold" evidence="49">
    <location>
        <begin position="1002"/>
        <end position="1127"/>
    </location>
</feature>
<evidence type="ECO:0000256" key="41">
    <source>
        <dbReference type="ARBA" id="ARBA00049109"/>
    </source>
</evidence>
<dbReference type="InterPro" id="IPR020843">
    <property type="entry name" value="ER"/>
</dbReference>
<dbReference type="SMART" id="SM00823">
    <property type="entry name" value="PKS_PP"/>
    <property type="match status" value="1"/>
</dbReference>
<comment type="catalytic activity">
    <reaction evidence="47">
        <text>(2E)-decenoyl-[ACP] + NADPH + H(+) = decanoyl-[ACP] + NADP(+)</text>
        <dbReference type="Rhea" id="RHEA:41864"/>
        <dbReference type="Rhea" id="RHEA-COMP:9639"/>
        <dbReference type="Rhea" id="RHEA-COMP:9640"/>
        <dbReference type="ChEBI" id="CHEBI:15378"/>
        <dbReference type="ChEBI" id="CHEBI:57783"/>
        <dbReference type="ChEBI" id="CHEBI:58349"/>
        <dbReference type="ChEBI" id="CHEBI:78467"/>
        <dbReference type="ChEBI" id="CHEBI:78468"/>
    </reaction>
    <physiologicalReaction direction="left-to-right" evidence="47">
        <dbReference type="Rhea" id="RHEA:41865"/>
    </physiologicalReaction>
</comment>
<dbReference type="GO" id="GO:0016297">
    <property type="term" value="F:fatty acyl-[ACP] hydrolase activity"/>
    <property type="evidence" value="ECO:0007669"/>
    <property type="project" value="UniProtKB-EC"/>
</dbReference>
<dbReference type="InterPro" id="IPR011032">
    <property type="entry name" value="GroES-like_sf"/>
</dbReference>
<evidence type="ECO:0000256" key="6">
    <source>
        <dbReference type="ARBA" id="ARBA00022898"/>
    </source>
</evidence>
<evidence type="ECO:0000256" key="27">
    <source>
        <dbReference type="ARBA" id="ARBA00047897"/>
    </source>
</evidence>
<evidence type="ECO:0000256" key="18">
    <source>
        <dbReference type="ARBA" id="ARBA00023442"/>
    </source>
</evidence>
<dbReference type="Pfam" id="PF02801">
    <property type="entry name" value="Ketoacyl-synt_C"/>
    <property type="match status" value="1"/>
</dbReference>
<evidence type="ECO:0000256" key="7">
    <source>
        <dbReference type="ARBA" id="ARBA00022990"/>
    </source>
</evidence>
<dbReference type="InterPro" id="IPR029058">
    <property type="entry name" value="AB_hydrolase_fold"/>
</dbReference>
<evidence type="ECO:0000256" key="30">
    <source>
        <dbReference type="ARBA" id="ARBA00048051"/>
    </source>
</evidence>
<evidence type="ECO:0000256" key="4">
    <source>
        <dbReference type="ARBA" id="ARBA00022679"/>
    </source>
</evidence>
<dbReference type="InterPro" id="IPR018201">
    <property type="entry name" value="Ketoacyl_synth_AS"/>
</dbReference>
<keyword evidence="2" id="KW-0596">Phosphopantetheine</keyword>
<feature type="region of interest" description="N-terminal hotdog fold" evidence="49">
    <location>
        <begin position="863"/>
        <end position="985"/>
    </location>
</feature>
<keyword evidence="6" id="KW-0663">Pyridoxal phosphate</keyword>
<evidence type="ECO:0000256" key="34">
    <source>
        <dbReference type="ARBA" id="ARBA00048506"/>
    </source>
</evidence>
<dbReference type="SUPFAM" id="SSF51735">
    <property type="entry name" value="NAD(P)-binding Rossmann-fold domains"/>
    <property type="match status" value="2"/>
</dbReference>
<dbReference type="CDD" id="cd08954">
    <property type="entry name" value="KR_1_FAS_SDR_x"/>
    <property type="match status" value="1"/>
</dbReference>
<dbReference type="PROSITE" id="PS52004">
    <property type="entry name" value="KS3_2"/>
    <property type="match status" value="1"/>
</dbReference>
<dbReference type="Pfam" id="PF00698">
    <property type="entry name" value="Acyl_transf_1"/>
    <property type="match status" value="1"/>
</dbReference>
<evidence type="ECO:0000256" key="12">
    <source>
        <dbReference type="ARBA" id="ARBA00023388"/>
    </source>
</evidence>
<evidence type="ECO:0000256" key="36">
    <source>
        <dbReference type="ARBA" id="ARBA00048650"/>
    </source>
</evidence>